<dbReference type="AlphaFoldDB" id="A0A2L0ERV3"/>
<feature type="chain" id="PRO_5014642773" description="Secreted protein" evidence="1">
    <location>
        <begin position="42"/>
        <end position="247"/>
    </location>
</feature>
<accession>A0A2L0ERV3</accession>
<dbReference type="OrthoDB" id="5514804at2"/>
<dbReference type="EMBL" id="CP012673">
    <property type="protein sequence ID" value="AUX42015.1"/>
    <property type="molecule type" value="Genomic_DNA"/>
</dbReference>
<name>A0A2L0ERV3_SORCE</name>
<feature type="signal peptide" evidence="1">
    <location>
        <begin position="1"/>
        <end position="41"/>
    </location>
</feature>
<dbReference type="PROSITE" id="PS51318">
    <property type="entry name" value="TAT"/>
    <property type="match status" value="1"/>
</dbReference>
<gene>
    <name evidence="2" type="ORF">SOCE26_034400</name>
</gene>
<dbReference type="Proteomes" id="UP000238348">
    <property type="component" value="Chromosome"/>
</dbReference>
<reference evidence="2 3" key="1">
    <citation type="submission" date="2015-09" db="EMBL/GenBank/DDBJ databases">
        <title>Sorangium comparison.</title>
        <authorList>
            <person name="Zaburannyi N."/>
            <person name="Bunk B."/>
            <person name="Overmann J."/>
            <person name="Mueller R."/>
        </authorList>
    </citation>
    <scope>NUCLEOTIDE SEQUENCE [LARGE SCALE GENOMIC DNA]</scope>
    <source>
        <strain evidence="2 3">So ce26</strain>
    </source>
</reference>
<evidence type="ECO:0000256" key="1">
    <source>
        <dbReference type="SAM" id="SignalP"/>
    </source>
</evidence>
<proteinExistence type="predicted"/>
<evidence type="ECO:0000313" key="3">
    <source>
        <dbReference type="Proteomes" id="UP000238348"/>
    </source>
</evidence>
<keyword evidence="1" id="KW-0732">Signal</keyword>
<dbReference type="InterPro" id="IPR006311">
    <property type="entry name" value="TAT_signal"/>
</dbReference>
<sequence length="247" mass="25029">MSTRKTTAAGWPQRARRAAAAALAGAAAVAASLAGAPSARAEADGAYGRLDGDLDLRAGVGASFAAGGPALAARGAAAYLSTAGLYVHYTDALGREAAPAARSIATGVFLQPLFLARYASDLERGPPLLDLFLDSFAIGVGSFWEAPRGAGLASEPGLELSLSLGVPLLGDATGPFLDVRGALRFRGPELAGDEGGREEQRALVSVTLSWHHVLRVHLVDAGDRVSARGRAPARVAARGDAAGARGP</sequence>
<protein>
    <recommendedName>
        <fullName evidence="4">Secreted protein</fullName>
    </recommendedName>
</protein>
<organism evidence="2 3">
    <name type="scientific">Sorangium cellulosum</name>
    <name type="common">Polyangium cellulosum</name>
    <dbReference type="NCBI Taxonomy" id="56"/>
    <lineage>
        <taxon>Bacteria</taxon>
        <taxon>Pseudomonadati</taxon>
        <taxon>Myxococcota</taxon>
        <taxon>Polyangia</taxon>
        <taxon>Polyangiales</taxon>
        <taxon>Polyangiaceae</taxon>
        <taxon>Sorangium</taxon>
    </lineage>
</organism>
<dbReference type="RefSeq" id="WP_104980894.1">
    <property type="nucleotide sequence ID" value="NZ_CP012673.1"/>
</dbReference>
<evidence type="ECO:0008006" key="4">
    <source>
        <dbReference type="Google" id="ProtNLM"/>
    </source>
</evidence>
<evidence type="ECO:0000313" key="2">
    <source>
        <dbReference type="EMBL" id="AUX42015.1"/>
    </source>
</evidence>